<dbReference type="InterPro" id="IPR035906">
    <property type="entry name" value="MetI-like_sf"/>
</dbReference>
<evidence type="ECO:0000256" key="4">
    <source>
        <dbReference type="ARBA" id="ARBA00022989"/>
    </source>
</evidence>
<dbReference type="InterPro" id="IPR051204">
    <property type="entry name" value="ABC_transp_perm/SBD"/>
</dbReference>
<evidence type="ECO:0000256" key="5">
    <source>
        <dbReference type="ARBA" id="ARBA00023136"/>
    </source>
</evidence>
<comment type="subcellular location">
    <subcellularLocation>
        <location evidence="6">Cell membrane</location>
        <topology evidence="6">Multi-pass membrane protein</topology>
    </subcellularLocation>
    <subcellularLocation>
        <location evidence="1">Membrane</location>
        <topology evidence="1">Multi-pass membrane protein</topology>
    </subcellularLocation>
</comment>
<sequence>MRGFVGLRGLRWGARHPTVDEALQRVTTDAIAGPRCRHGPEGSVRPTGESSRHRPRAALSGPQTPTPDESAGDSVDFGEFLSSRSSEILFAAAQHFSLVAQSVVLATVIAVAIAALVHRSSLGRAAANSVSAVGLTIPSFALIGLMVAPFGFGVKPAVIVVVFFAALPILRNAIVGLAGVDPALVESARGLGMSRLGIFFRVELPLAWPVILSGVRVSAQMVMGVAAVAAYVLGPGLGGFIFQGLSRLGGAGAIESVVTGTVGVILLALILDLLLLGLGRLTTSKGIR</sequence>
<name>A0ABS1B876_9MICO</name>
<dbReference type="EMBL" id="JAEDAJ010000002">
    <property type="protein sequence ID" value="MBK0330856.1"/>
    <property type="molecule type" value="Genomic_DNA"/>
</dbReference>
<comment type="caution">
    <text evidence="9">The sequence shown here is derived from an EMBL/GenBank/DDBJ whole genome shotgun (WGS) entry which is preliminary data.</text>
</comment>
<evidence type="ECO:0000313" key="10">
    <source>
        <dbReference type="Proteomes" id="UP000612352"/>
    </source>
</evidence>
<dbReference type="SUPFAM" id="SSF161098">
    <property type="entry name" value="MetI-like"/>
    <property type="match status" value="1"/>
</dbReference>
<gene>
    <name evidence="9" type="ORF">I8D64_05510</name>
</gene>
<feature type="region of interest" description="Disordered" evidence="7">
    <location>
        <begin position="26"/>
        <end position="74"/>
    </location>
</feature>
<keyword evidence="4 6" id="KW-1133">Transmembrane helix</keyword>
<keyword evidence="10" id="KW-1185">Reference proteome</keyword>
<accession>A0ABS1B876</accession>
<dbReference type="CDD" id="cd06261">
    <property type="entry name" value="TM_PBP2"/>
    <property type="match status" value="1"/>
</dbReference>
<feature type="transmembrane region" description="Helical" evidence="6">
    <location>
        <begin position="98"/>
        <end position="117"/>
    </location>
</feature>
<dbReference type="InterPro" id="IPR000515">
    <property type="entry name" value="MetI-like"/>
</dbReference>
<reference evidence="9 10" key="1">
    <citation type="submission" date="2020-12" db="EMBL/GenBank/DDBJ databases">
        <title>Brachybacterium sp. MASK1Z-5, whole genome shotgun sequence.</title>
        <authorList>
            <person name="Tuo L."/>
        </authorList>
    </citation>
    <scope>NUCLEOTIDE SEQUENCE [LARGE SCALE GENOMIC DNA]</scope>
    <source>
        <strain evidence="9 10">MASK1Z-5</strain>
    </source>
</reference>
<feature type="domain" description="ABC transmembrane type-1" evidence="8">
    <location>
        <begin position="92"/>
        <end position="275"/>
    </location>
</feature>
<dbReference type="Proteomes" id="UP000612352">
    <property type="component" value="Unassembled WGS sequence"/>
</dbReference>
<evidence type="ECO:0000256" key="1">
    <source>
        <dbReference type="ARBA" id="ARBA00004141"/>
    </source>
</evidence>
<dbReference type="Pfam" id="PF00528">
    <property type="entry name" value="BPD_transp_1"/>
    <property type="match status" value="1"/>
</dbReference>
<dbReference type="Gene3D" id="1.10.3720.10">
    <property type="entry name" value="MetI-like"/>
    <property type="match status" value="1"/>
</dbReference>
<evidence type="ECO:0000256" key="6">
    <source>
        <dbReference type="RuleBase" id="RU363032"/>
    </source>
</evidence>
<dbReference type="PROSITE" id="PS50928">
    <property type="entry name" value="ABC_TM1"/>
    <property type="match status" value="1"/>
</dbReference>
<keyword evidence="2 6" id="KW-0813">Transport</keyword>
<feature type="transmembrane region" description="Helical" evidence="6">
    <location>
        <begin position="129"/>
        <end position="152"/>
    </location>
</feature>
<comment type="similarity">
    <text evidence="6">Belongs to the binding-protein-dependent transport system permease family.</text>
</comment>
<feature type="transmembrane region" description="Helical" evidence="6">
    <location>
        <begin position="158"/>
        <end position="185"/>
    </location>
</feature>
<evidence type="ECO:0000313" key="9">
    <source>
        <dbReference type="EMBL" id="MBK0330856.1"/>
    </source>
</evidence>
<dbReference type="PANTHER" id="PTHR30177:SF4">
    <property type="entry name" value="OSMOPROTECTANT IMPORT PERMEASE PROTEIN OSMW"/>
    <property type="match status" value="1"/>
</dbReference>
<organism evidence="9 10">
    <name type="scientific">Brachybacterium halotolerans</name>
    <dbReference type="NCBI Taxonomy" id="2795215"/>
    <lineage>
        <taxon>Bacteria</taxon>
        <taxon>Bacillati</taxon>
        <taxon>Actinomycetota</taxon>
        <taxon>Actinomycetes</taxon>
        <taxon>Micrococcales</taxon>
        <taxon>Dermabacteraceae</taxon>
        <taxon>Brachybacterium</taxon>
    </lineage>
</organism>
<evidence type="ECO:0000256" key="7">
    <source>
        <dbReference type="SAM" id="MobiDB-lite"/>
    </source>
</evidence>
<dbReference type="PANTHER" id="PTHR30177">
    <property type="entry name" value="GLYCINE BETAINE/L-PROLINE TRANSPORT SYSTEM PERMEASE PROTEIN PROW"/>
    <property type="match status" value="1"/>
</dbReference>
<keyword evidence="3 6" id="KW-0812">Transmembrane</keyword>
<evidence type="ECO:0000259" key="8">
    <source>
        <dbReference type="PROSITE" id="PS50928"/>
    </source>
</evidence>
<evidence type="ECO:0000256" key="3">
    <source>
        <dbReference type="ARBA" id="ARBA00022692"/>
    </source>
</evidence>
<keyword evidence="5 6" id="KW-0472">Membrane</keyword>
<proteinExistence type="inferred from homology"/>
<protein>
    <submittedName>
        <fullName evidence="9">ABC transporter permease</fullName>
    </submittedName>
</protein>
<evidence type="ECO:0000256" key="2">
    <source>
        <dbReference type="ARBA" id="ARBA00022448"/>
    </source>
</evidence>
<feature type="transmembrane region" description="Helical" evidence="6">
    <location>
        <begin position="253"/>
        <end position="278"/>
    </location>
</feature>